<dbReference type="HAMAP" id="MF_02087">
    <property type="entry name" value="PLP_homeostasis"/>
    <property type="match status" value="1"/>
</dbReference>
<dbReference type="Proteomes" id="UP000019426">
    <property type="component" value="Chromosome M2/40_rep1"/>
</dbReference>
<dbReference type="Pfam" id="PF01168">
    <property type="entry name" value="Ala_racemase_N"/>
    <property type="match status" value="1"/>
</dbReference>
<comment type="cofactor">
    <cofactor evidence="3">
        <name>pyridoxal 5'-phosphate</name>
        <dbReference type="ChEBI" id="CHEBI:597326"/>
    </cofactor>
</comment>
<protein>
    <recommendedName>
        <fullName evidence="2">Pyridoxal phosphate homeostasis protein</fullName>
        <shortName evidence="2">PLP homeostasis protein</shortName>
    </recommendedName>
</protein>
<feature type="modified residue" description="N6-(pyridoxal phosphate)lysine" evidence="2 3">
    <location>
        <position position="25"/>
    </location>
</feature>
<comment type="function">
    <text evidence="2">Pyridoxal 5'-phosphate (PLP)-binding protein, which is involved in PLP homeostasis.</text>
</comment>
<dbReference type="PIRSF" id="PIRSF004848">
    <property type="entry name" value="YBL036c_PLPDEIII"/>
    <property type="match status" value="1"/>
</dbReference>
<evidence type="ECO:0000256" key="3">
    <source>
        <dbReference type="PIRSR" id="PIRSR004848-1"/>
    </source>
</evidence>
<dbReference type="RefSeq" id="WP_044038097.1">
    <property type="nucleotide sequence ID" value="NZ_HG917868.1"/>
</dbReference>
<dbReference type="PATRIC" id="fig|1216932.3.peg.1592"/>
<evidence type="ECO:0000313" key="6">
    <source>
        <dbReference type="EMBL" id="CDM68757.1"/>
    </source>
</evidence>
<dbReference type="eggNOG" id="COG0325">
    <property type="taxonomic scope" value="Bacteria"/>
</dbReference>
<evidence type="ECO:0000256" key="4">
    <source>
        <dbReference type="RuleBase" id="RU004514"/>
    </source>
</evidence>
<dbReference type="InterPro" id="IPR011078">
    <property type="entry name" value="PyrdxlP_homeostasis"/>
</dbReference>
<evidence type="ECO:0000256" key="2">
    <source>
        <dbReference type="HAMAP-Rule" id="MF_02087"/>
    </source>
</evidence>
<dbReference type="AlphaFoldDB" id="W6S369"/>
<name>W6S369_9CLOT</name>
<dbReference type="Gene3D" id="3.20.20.10">
    <property type="entry name" value="Alanine racemase"/>
    <property type="match status" value="1"/>
</dbReference>
<dbReference type="PANTHER" id="PTHR10146">
    <property type="entry name" value="PROLINE SYNTHETASE CO-TRANSCRIBED BACTERIAL HOMOLOG PROTEIN"/>
    <property type="match status" value="1"/>
</dbReference>
<dbReference type="InterPro" id="IPR001608">
    <property type="entry name" value="Ala_racemase_N"/>
</dbReference>
<feature type="domain" description="Alanine racemase N-terminal" evidence="5">
    <location>
        <begin position="16"/>
        <end position="216"/>
    </location>
</feature>
<evidence type="ECO:0000313" key="7">
    <source>
        <dbReference type="Proteomes" id="UP000019426"/>
    </source>
</evidence>
<dbReference type="OrthoDB" id="9804072at2"/>
<reference evidence="6 7" key="1">
    <citation type="submission" date="2013-11" db="EMBL/GenBank/DDBJ databases">
        <title>Complete genome sequence of Clostridum sp. M2/40.</title>
        <authorList>
            <person name="Wibberg D."/>
            <person name="Puehler A."/>
            <person name="Schlueter A."/>
        </authorList>
    </citation>
    <scope>NUCLEOTIDE SEQUENCE [LARGE SCALE GENOMIC DNA]</scope>
    <source>
        <strain evidence="7">M2/40</strain>
    </source>
</reference>
<dbReference type="NCBIfam" id="TIGR00044">
    <property type="entry name" value="YggS family pyridoxal phosphate-dependent enzyme"/>
    <property type="match status" value="1"/>
</dbReference>
<gene>
    <name evidence="6" type="ORF">CM240_1599</name>
</gene>
<evidence type="ECO:0000256" key="1">
    <source>
        <dbReference type="ARBA" id="ARBA00022898"/>
    </source>
</evidence>
<dbReference type="InterPro" id="IPR029066">
    <property type="entry name" value="PLP-binding_barrel"/>
</dbReference>
<dbReference type="PANTHER" id="PTHR10146:SF14">
    <property type="entry name" value="PYRIDOXAL PHOSPHATE HOMEOSTASIS PROTEIN"/>
    <property type="match status" value="1"/>
</dbReference>
<comment type="similarity">
    <text evidence="2 4">Belongs to the pyridoxal phosphate-binding protein YggS/PROSC family.</text>
</comment>
<dbReference type="FunFam" id="3.20.20.10:FF:000018">
    <property type="entry name" value="Pyridoxal phosphate homeostasis protein"/>
    <property type="match status" value="1"/>
</dbReference>
<dbReference type="CDD" id="cd00635">
    <property type="entry name" value="PLPDE_III_YBL036c_like"/>
    <property type="match status" value="1"/>
</dbReference>
<dbReference type="GO" id="GO:0030170">
    <property type="term" value="F:pyridoxal phosphate binding"/>
    <property type="evidence" value="ECO:0007669"/>
    <property type="project" value="UniProtKB-UniRule"/>
</dbReference>
<dbReference type="SUPFAM" id="SSF51419">
    <property type="entry name" value="PLP-binding barrel"/>
    <property type="match status" value="1"/>
</dbReference>
<sequence>MTVKENSIETLNTIKDGVTLIGVSKTKPVEMIKEAFDGGIRNFGENKVQDLIAKMDILKDYPIKWHFIGHLQKNKVKYLVDRECLIHSIDSVDLVREIEKKYGNKGRSCRGLIQINIGREESKFGVLKEDLYDIIEEVEKSEFIKIEGLMAILPKENEEILRKYFKDMKNTFDKLSKESFKNIDMKFLSMGMTNDYLYAMDEGSNMVRVGRKIFGER</sequence>
<dbReference type="STRING" id="1216932.CM240_1599"/>
<dbReference type="HOGENOM" id="CLU_059988_1_3_9"/>
<keyword evidence="1 2" id="KW-0663">Pyridoxal phosphate</keyword>
<accession>W6S369</accession>
<organism evidence="6 7">
    <name type="scientific">Clostridium bornimense</name>
    <dbReference type="NCBI Taxonomy" id="1216932"/>
    <lineage>
        <taxon>Bacteria</taxon>
        <taxon>Bacillati</taxon>
        <taxon>Bacillota</taxon>
        <taxon>Clostridia</taxon>
        <taxon>Eubacteriales</taxon>
        <taxon>Clostridiaceae</taxon>
        <taxon>Clostridium</taxon>
    </lineage>
</organism>
<dbReference type="EMBL" id="HG917868">
    <property type="protein sequence ID" value="CDM68757.1"/>
    <property type="molecule type" value="Genomic_DNA"/>
</dbReference>
<keyword evidence="7" id="KW-1185">Reference proteome</keyword>
<dbReference type="KEGG" id="clt:CM240_1599"/>
<dbReference type="PROSITE" id="PS01211">
    <property type="entry name" value="UPF0001"/>
    <property type="match status" value="1"/>
</dbReference>
<proteinExistence type="inferred from homology"/>
<evidence type="ECO:0000259" key="5">
    <source>
        <dbReference type="Pfam" id="PF01168"/>
    </source>
</evidence>